<feature type="binding site" evidence="5">
    <location>
        <position position="42"/>
    </location>
    <ligand>
        <name>substrate</name>
    </ligand>
</feature>
<feature type="binding site" evidence="5">
    <location>
        <position position="69"/>
    </location>
    <ligand>
        <name>Mg(2+)</name>
        <dbReference type="ChEBI" id="CHEBI:18420"/>
        <label>1</label>
    </ligand>
</feature>
<comment type="subunit">
    <text evidence="5">Homohexamer.</text>
</comment>
<feature type="binding site" evidence="5">
    <location>
        <position position="28"/>
    </location>
    <ligand>
        <name>substrate</name>
    </ligand>
</feature>
<evidence type="ECO:0000256" key="3">
    <source>
        <dbReference type="ARBA" id="ARBA00022801"/>
    </source>
</evidence>
<comment type="subcellular location">
    <subcellularLocation>
        <location evidence="5">Cytoplasm</location>
    </subcellularLocation>
</comment>
<sequence length="173" mass="18999">MNLQNIDAGNGDEFNVVIEIPAGSAPVKYEMNKEAGVLFVDRFVSTAMSYPANYGFIPNTLSEDGDPADVIVFTPYPIAHGSMVKCRALGVLRMEDESGVDAKILAVPTKKVCPLYADIDTLDQFPQLAVQQVVHFFENYKKLEKGKWVKLSGIDDAAAAKKEVEVSIAKYHK</sequence>
<accession>A0A2I7N4A1</accession>
<dbReference type="InterPro" id="IPR036649">
    <property type="entry name" value="Pyrophosphatase_sf"/>
</dbReference>
<comment type="cofactor">
    <cofactor evidence="1 5">
        <name>Mg(2+)</name>
        <dbReference type="ChEBI" id="CHEBI:18420"/>
    </cofactor>
</comment>
<evidence type="ECO:0000256" key="1">
    <source>
        <dbReference type="ARBA" id="ARBA00001946"/>
    </source>
</evidence>
<dbReference type="EMBL" id="CP024847">
    <property type="protein sequence ID" value="AUR51284.1"/>
    <property type="molecule type" value="Genomic_DNA"/>
</dbReference>
<feature type="binding site" evidence="5">
    <location>
        <position position="101"/>
    </location>
    <ligand>
        <name>Mg(2+)</name>
        <dbReference type="ChEBI" id="CHEBI:18420"/>
        <label>1</label>
    </ligand>
</feature>
<keyword evidence="7" id="KW-1185">Reference proteome</keyword>
<dbReference type="EC" id="3.6.1.1" evidence="5"/>
<dbReference type="GO" id="GO:0005737">
    <property type="term" value="C:cytoplasm"/>
    <property type="evidence" value="ECO:0007669"/>
    <property type="project" value="UniProtKB-SubCell"/>
</dbReference>
<keyword evidence="2 5" id="KW-0479">Metal-binding</keyword>
<comment type="similarity">
    <text evidence="5">Belongs to the PPase family.</text>
</comment>
<dbReference type="Pfam" id="PF00719">
    <property type="entry name" value="Pyrophosphatase"/>
    <property type="match status" value="1"/>
</dbReference>
<dbReference type="HAMAP" id="MF_00209">
    <property type="entry name" value="Inorganic_PPase"/>
    <property type="match status" value="1"/>
</dbReference>
<feature type="binding site" evidence="5">
    <location>
        <position position="140"/>
    </location>
    <ligand>
        <name>substrate</name>
    </ligand>
</feature>
<dbReference type="Gene3D" id="3.90.80.10">
    <property type="entry name" value="Inorganic pyrophosphatase"/>
    <property type="match status" value="1"/>
</dbReference>
<evidence type="ECO:0000256" key="2">
    <source>
        <dbReference type="ARBA" id="ARBA00022723"/>
    </source>
</evidence>
<keyword evidence="5" id="KW-0963">Cytoplasm</keyword>
<dbReference type="InterPro" id="IPR008162">
    <property type="entry name" value="Pyrophosphatase"/>
</dbReference>
<keyword evidence="3 5" id="KW-0378">Hydrolase</keyword>
<dbReference type="KEGG" id="nba:CUN60_02865"/>
<dbReference type="GO" id="GO:0004427">
    <property type="term" value="F:inorganic diphosphate phosphatase activity"/>
    <property type="evidence" value="ECO:0007669"/>
    <property type="project" value="UniProtKB-UniRule"/>
</dbReference>
<dbReference type="CDD" id="cd00412">
    <property type="entry name" value="pyrophosphatase"/>
    <property type="match status" value="1"/>
</dbReference>
<evidence type="ECO:0000256" key="4">
    <source>
        <dbReference type="ARBA" id="ARBA00022842"/>
    </source>
</evidence>
<evidence type="ECO:0000256" key="5">
    <source>
        <dbReference type="HAMAP-Rule" id="MF_00209"/>
    </source>
</evidence>
<comment type="catalytic activity">
    <reaction evidence="5">
        <text>diphosphate + H2O = 2 phosphate + H(+)</text>
        <dbReference type="Rhea" id="RHEA:24576"/>
        <dbReference type="ChEBI" id="CHEBI:15377"/>
        <dbReference type="ChEBI" id="CHEBI:15378"/>
        <dbReference type="ChEBI" id="CHEBI:33019"/>
        <dbReference type="ChEBI" id="CHEBI:43474"/>
        <dbReference type="EC" id="3.6.1.1"/>
    </reaction>
</comment>
<evidence type="ECO:0000313" key="6">
    <source>
        <dbReference type="EMBL" id="AUR51284.1"/>
    </source>
</evidence>
<dbReference type="RefSeq" id="WP_102950584.1">
    <property type="nucleotide sequence ID" value="NZ_CP024847.1"/>
</dbReference>
<dbReference type="SUPFAM" id="SSF50324">
    <property type="entry name" value="Inorganic pyrophosphatase"/>
    <property type="match status" value="1"/>
</dbReference>
<reference evidence="7" key="1">
    <citation type="submission" date="2017-11" db="EMBL/GenBank/DDBJ databases">
        <authorList>
            <person name="Chan K.G."/>
            <person name="Lee L.S."/>
        </authorList>
    </citation>
    <scope>NUCLEOTIDE SEQUENCE [LARGE SCALE GENOMIC DNA]</scope>
    <source>
        <strain evidence="7">DSM 100970</strain>
    </source>
</reference>
<dbReference type="GO" id="GO:0006796">
    <property type="term" value="P:phosphate-containing compound metabolic process"/>
    <property type="evidence" value="ECO:0007669"/>
    <property type="project" value="InterPro"/>
</dbReference>
<feature type="binding site" evidence="5">
    <location>
        <position position="64"/>
    </location>
    <ligand>
        <name>Mg(2+)</name>
        <dbReference type="ChEBI" id="CHEBI:18420"/>
        <label>1</label>
    </ligand>
</feature>
<dbReference type="OrthoDB" id="5187599at2"/>
<proteinExistence type="inferred from homology"/>
<organism evidence="6 7">
    <name type="scientific">Aquella oligotrophica</name>
    <dbReference type="NCBI Taxonomy" id="2067065"/>
    <lineage>
        <taxon>Bacteria</taxon>
        <taxon>Pseudomonadati</taxon>
        <taxon>Pseudomonadota</taxon>
        <taxon>Betaproteobacteria</taxon>
        <taxon>Neisseriales</taxon>
        <taxon>Neisseriaceae</taxon>
        <taxon>Aquella</taxon>
    </lineage>
</organism>
<name>A0A2I7N4A1_9NEIS</name>
<feature type="binding site" evidence="5">
    <location>
        <position position="54"/>
    </location>
    <ligand>
        <name>substrate</name>
    </ligand>
</feature>
<dbReference type="AlphaFoldDB" id="A0A2I7N4A1"/>
<protein>
    <recommendedName>
        <fullName evidence="5">Inorganic pyrophosphatase</fullName>
        <ecNumber evidence="5">3.6.1.1</ecNumber>
    </recommendedName>
    <alternativeName>
        <fullName evidence="5">Pyrophosphate phospho-hydrolase</fullName>
        <shortName evidence="5">PPase</shortName>
    </alternativeName>
</protein>
<gene>
    <name evidence="5" type="primary">ppa</name>
    <name evidence="6" type="ORF">CUN60_02865</name>
</gene>
<evidence type="ECO:0000313" key="7">
    <source>
        <dbReference type="Proteomes" id="UP000236655"/>
    </source>
</evidence>
<dbReference type="PANTHER" id="PTHR10286">
    <property type="entry name" value="INORGANIC PYROPHOSPHATASE"/>
    <property type="match status" value="1"/>
</dbReference>
<dbReference type="NCBIfam" id="NF002317">
    <property type="entry name" value="PRK01250.1"/>
    <property type="match status" value="1"/>
</dbReference>
<feature type="binding site" evidence="5">
    <location>
        <position position="69"/>
    </location>
    <ligand>
        <name>Mg(2+)</name>
        <dbReference type="ChEBI" id="CHEBI:18420"/>
        <label>2</label>
    </ligand>
</feature>
<dbReference type="Proteomes" id="UP000236655">
    <property type="component" value="Chromosome"/>
</dbReference>
<comment type="function">
    <text evidence="5">Catalyzes the hydrolysis of inorganic pyrophosphate (PPi) forming two phosphate ions.</text>
</comment>
<dbReference type="GO" id="GO:0000287">
    <property type="term" value="F:magnesium ion binding"/>
    <property type="evidence" value="ECO:0007669"/>
    <property type="project" value="UniProtKB-UniRule"/>
</dbReference>
<keyword evidence="4 5" id="KW-0460">Magnesium</keyword>